<organism evidence="3 4">
    <name type="scientific">Plectus sambesii</name>
    <dbReference type="NCBI Taxonomy" id="2011161"/>
    <lineage>
        <taxon>Eukaryota</taxon>
        <taxon>Metazoa</taxon>
        <taxon>Ecdysozoa</taxon>
        <taxon>Nematoda</taxon>
        <taxon>Chromadorea</taxon>
        <taxon>Plectida</taxon>
        <taxon>Plectina</taxon>
        <taxon>Plectoidea</taxon>
        <taxon>Plectidae</taxon>
        <taxon>Plectus</taxon>
    </lineage>
</organism>
<evidence type="ECO:0000256" key="1">
    <source>
        <dbReference type="SAM" id="MobiDB-lite"/>
    </source>
</evidence>
<feature type="compositionally biased region" description="Polar residues" evidence="1">
    <location>
        <begin position="142"/>
        <end position="155"/>
    </location>
</feature>
<dbReference type="PANTHER" id="PTHR23099">
    <property type="entry name" value="TRANSCRIPTIONAL REGULATOR"/>
    <property type="match status" value="1"/>
</dbReference>
<dbReference type="PANTHER" id="PTHR23099:SF0">
    <property type="entry name" value="GERM CELL NUCLEAR ACIDIC PROTEIN"/>
    <property type="match status" value="1"/>
</dbReference>
<sequence length="560" mass="62792">MDGNPCASKSSKTKETAAPTTSSRSAQREDNDQEWQEESDYVIDSFCVADSDGDEDDVSYRLDDSDTSSEDEAPMTVVRKLPPRGARPMGPMCSSPEPTGRTKMRLSLNSSVNSEAAKDASPNTLLLKDLYPELDSRDASSLLKTNGTAKSPRNHSGSEDEDDAFERYLKTLKTPTAAPTKKRATNPISQEEISNFIVSDSDSIDESAVASDSSSSDDRAKSKRFTVRQSSPPVRKSSTAKDIRDDSFDFFDGNPESDKENTEPSFLLSFEPTTSTRKVKGKMKTIGVKKSNQRSDAESNVERESTASRFDRCVAASYEETFLRSLSPTCPTDNRHRDAQFFLGKSFKKNRIDLCAKLFRIYNETIFDLKLPADLPMQWNVRLRKTAGRCCYRRSPDLARTARIELSTKVCDTADRVRDTLIHELCHAAVWLIDGDMKDGHGPKFRHWATRACCIFPDLPMISRCHAYEIEAKFIYQCNQCKQQIKRHSKSLDMERKVCGYCRGRFTLLVNGKPAAAQTPRTNKFAQFVKNNYGSVKTASKSHKDVMTELGEQFKLLAAI</sequence>
<reference evidence="4" key="1">
    <citation type="submission" date="2022-11" db="UniProtKB">
        <authorList>
            <consortium name="WormBaseParasite"/>
        </authorList>
    </citation>
    <scope>IDENTIFICATION</scope>
</reference>
<name>A0A914V8B7_9BILA</name>
<feature type="compositionally biased region" description="Acidic residues" evidence="1">
    <location>
        <begin position="31"/>
        <end position="41"/>
    </location>
</feature>
<proteinExistence type="predicted"/>
<dbReference type="InterPro" id="IPR006640">
    <property type="entry name" value="SprT-like_domain"/>
</dbReference>
<dbReference type="Pfam" id="PF17283">
    <property type="entry name" value="Zn_ribbon_SprT"/>
    <property type="match status" value="1"/>
</dbReference>
<evidence type="ECO:0000313" key="3">
    <source>
        <dbReference type="Proteomes" id="UP000887566"/>
    </source>
</evidence>
<keyword evidence="3" id="KW-1185">Reference proteome</keyword>
<feature type="domain" description="SprT-like" evidence="2">
    <location>
        <begin position="352"/>
        <end position="509"/>
    </location>
</feature>
<evidence type="ECO:0000259" key="2">
    <source>
        <dbReference type="SMART" id="SM00731"/>
    </source>
</evidence>
<protein>
    <submittedName>
        <fullName evidence="4">SprT-like domain-containing protein</fullName>
    </submittedName>
</protein>
<dbReference type="GO" id="GO:0006974">
    <property type="term" value="P:DNA damage response"/>
    <property type="evidence" value="ECO:0007669"/>
    <property type="project" value="UniProtKB-ARBA"/>
</dbReference>
<dbReference type="GO" id="GO:0005634">
    <property type="term" value="C:nucleus"/>
    <property type="evidence" value="ECO:0007669"/>
    <property type="project" value="TreeGrafter"/>
</dbReference>
<dbReference type="WBParaSite" id="PSAMB.scaffold1566size29951.g13799.t1">
    <property type="protein sequence ID" value="PSAMB.scaffold1566size29951.g13799.t1"/>
    <property type="gene ID" value="PSAMB.scaffold1566size29951.g13799"/>
</dbReference>
<evidence type="ECO:0000313" key="4">
    <source>
        <dbReference type="WBParaSite" id="PSAMB.scaffold1566size29951.g13799.t1"/>
    </source>
</evidence>
<dbReference type="Pfam" id="PF10263">
    <property type="entry name" value="SprT-like"/>
    <property type="match status" value="1"/>
</dbReference>
<feature type="region of interest" description="Disordered" evidence="1">
    <location>
        <begin position="1"/>
        <end position="103"/>
    </location>
</feature>
<feature type="compositionally biased region" description="Low complexity" evidence="1">
    <location>
        <begin position="197"/>
        <end position="214"/>
    </location>
</feature>
<dbReference type="Proteomes" id="UP000887566">
    <property type="component" value="Unplaced"/>
</dbReference>
<dbReference type="AlphaFoldDB" id="A0A914V8B7"/>
<accession>A0A914V8B7</accession>
<dbReference type="SMART" id="SM00731">
    <property type="entry name" value="SprT"/>
    <property type="match status" value="1"/>
</dbReference>
<feature type="region of interest" description="Disordered" evidence="1">
    <location>
        <begin position="138"/>
        <end position="265"/>
    </location>
</feature>
<dbReference type="InterPro" id="IPR035240">
    <property type="entry name" value="SprT_Zn_ribbon"/>
</dbReference>